<dbReference type="InterPro" id="IPR013762">
    <property type="entry name" value="Integrase-like_cat_sf"/>
</dbReference>
<dbReference type="PANTHER" id="PTHR34605">
    <property type="entry name" value="PHAGE_INTEGRASE DOMAIN-CONTAINING PROTEIN"/>
    <property type="match status" value="1"/>
</dbReference>
<sequence>MKIVFAARKLAPAQIMVDGCAFSVKMLVKSRADSTAKMNLVEIRRFLDWCKRNSETESFFRFSELIIILREHIVFLEDHIKIFVPDSNTDVYREKKIVYIAKTLSKYCPIYAFSPLSKTKSGYMMRSSRCREVFKETLGVLGCEPKVYGLHSLCTGGITLVVNNNDFKIISERLLKLHGRWKTDVAKDMYVKEADSSRKKNGKFEDKPRCKWGTYFKLKFKSSVTNRNTGYNNVSMKLDNEVKSMDIMTTSFFSALSGNNLDDTFIDHGLTTRTENAYDYVPKDLKMCSLILGVLRCKTSKGGGTAWKRHGDNQDHQPPQLRKGEPGFVLGIRDCELQSLLCV</sequence>
<dbReference type="GO" id="GO:0015074">
    <property type="term" value="P:DNA integration"/>
    <property type="evidence" value="ECO:0007669"/>
    <property type="project" value="InterPro"/>
</dbReference>
<evidence type="ECO:0000256" key="1">
    <source>
        <dbReference type="SAM" id="MobiDB-lite"/>
    </source>
</evidence>
<keyword evidence="3" id="KW-1185">Reference proteome</keyword>
<evidence type="ECO:0000313" key="3">
    <source>
        <dbReference type="Proteomes" id="UP001249851"/>
    </source>
</evidence>
<protein>
    <submittedName>
        <fullName evidence="2">Uncharacterized protein</fullName>
    </submittedName>
</protein>
<reference evidence="2" key="1">
    <citation type="journal article" date="2023" name="G3 (Bethesda)">
        <title>Whole genome assembly and annotation of the endangered Caribbean coral Acropora cervicornis.</title>
        <authorList>
            <person name="Selwyn J.D."/>
            <person name="Vollmer S.V."/>
        </authorList>
    </citation>
    <scope>NUCLEOTIDE SEQUENCE</scope>
    <source>
        <strain evidence="2">K2</strain>
    </source>
</reference>
<dbReference type="AlphaFoldDB" id="A0AAD9Q7Q4"/>
<gene>
    <name evidence="2" type="ORF">P5673_022516</name>
</gene>
<dbReference type="GO" id="GO:0006310">
    <property type="term" value="P:DNA recombination"/>
    <property type="evidence" value="ECO:0007669"/>
    <property type="project" value="InterPro"/>
</dbReference>
<dbReference type="Proteomes" id="UP001249851">
    <property type="component" value="Unassembled WGS sequence"/>
</dbReference>
<organism evidence="2 3">
    <name type="scientific">Acropora cervicornis</name>
    <name type="common">Staghorn coral</name>
    <dbReference type="NCBI Taxonomy" id="6130"/>
    <lineage>
        <taxon>Eukaryota</taxon>
        <taxon>Metazoa</taxon>
        <taxon>Cnidaria</taxon>
        <taxon>Anthozoa</taxon>
        <taxon>Hexacorallia</taxon>
        <taxon>Scleractinia</taxon>
        <taxon>Astrocoeniina</taxon>
        <taxon>Acroporidae</taxon>
        <taxon>Acropora</taxon>
    </lineage>
</organism>
<evidence type="ECO:0000313" key="2">
    <source>
        <dbReference type="EMBL" id="KAK2555865.1"/>
    </source>
</evidence>
<comment type="caution">
    <text evidence="2">The sequence shown here is derived from an EMBL/GenBank/DDBJ whole genome shotgun (WGS) entry which is preliminary data.</text>
</comment>
<dbReference type="Gene3D" id="1.10.443.10">
    <property type="entry name" value="Intergrase catalytic core"/>
    <property type="match status" value="1"/>
</dbReference>
<reference evidence="2" key="2">
    <citation type="journal article" date="2023" name="Science">
        <title>Genomic signatures of disease resistance in endangered staghorn corals.</title>
        <authorList>
            <person name="Vollmer S.V."/>
            <person name="Selwyn J.D."/>
            <person name="Despard B.A."/>
            <person name="Roesel C.L."/>
        </authorList>
    </citation>
    <scope>NUCLEOTIDE SEQUENCE</scope>
    <source>
        <strain evidence="2">K2</strain>
    </source>
</reference>
<dbReference type="EMBL" id="JARQWQ010000060">
    <property type="protein sequence ID" value="KAK2555865.1"/>
    <property type="molecule type" value="Genomic_DNA"/>
</dbReference>
<name>A0AAD9Q7Q4_ACRCE</name>
<dbReference type="InterPro" id="IPR052925">
    <property type="entry name" value="Phage_Integrase-like_Recomb"/>
</dbReference>
<feature type="region of interest" description="Disordered" evidence="1">
    <location>
        <begin position="303"/>
        <end position="322"/>
    </location>
</feature>
<accession>A0AAD9Q7Q4</accession>
<proteinExistence type="predicted"/>
<dbReference type="PANTHER" id="PTHR34605:SF4">
    <property type="entry name" value="DNA ADENINE METHYLTRANSFERASE"/>
    <property type="match status" value="1"/>
</dbReference>
<dbReference type="GO" id="GO:0003677">
    <property type="term" value="F:DNA binding"/>
    <property type="evidence" value="ECO:0007669"/>
    <property type="project" value="InterPro"/>
</dbReference>